<organism evidence="2 3">
    <name type="scientific">Aegilops tauschii subsp. strangulata</name>
    <name type="common">Goatgrass</name>
    <dbReference type="NCBI Taxonomy" id="200361"/>
    <lineage>
        <taxon>Eukaryota</taxon>
        <taxon>Viridiplantae</taxon>
        <taxon>Streptophyta</taxon>
        <taxon>Embryophyta</taxon>
        <taxon>Tracheophyta</taxon>
        <taxon>Spermatophyta</taxon>
        <taxon>Magnoliopsida</taxon>
        <taxon>Liliopsida</taxon>
        <taxon>Poales</taxon>
        <taxon>Poaceae</taxon>
        <taxon>BOP clade</taxon>
        <taxon>Pooideae</taxon>
        <taxon>Triticodae</taxon>
        <taxon>Triticeae</taxon>
        <taxon>Triticinae</taxon>
        <taxon>Aegilops</taxon>
    </lineage>
</organism>
<dbReference type="EnsemblPlants" id="AET7Gv21147200.1">
    <property type="protein sequence ID" value="AET7Gv21147200.1"/>
    <property type="gene ID" value="AET7Gv21147200"/>
</dbReference>
<reference evidence="2" key="5">
    <citation type="journal article" date="2021" name="G3 (Bethesda)">
        <title>Aegilops tauschii genome assembly Aet v5.0 features greater sequence contiguity and improved annotation.</title>
        <authorList>
            <person name="Wang L."/>
            <person name="Zhu T."/>
            <person name="Rodriguez J.C."/>
            <person name="Deal K.R."/>
            <person name="Dubcovsky J."/>
            <person name="McGuire P.E."/>
            <person name="Lux T."/>
            <person name="Spannagl M."/>
            <person name="Mayer K.F.X."/>
            <person name="Baldrich P."/>
            <person name="Meyers B.C."/>
            <person name="Huo N."/>
            <person name="Gu Y.Q."/>
            <person name="Zhou H."/>
            <person name="Devos K.M."/>
            <person name="Bennetzen J.L."/>
            <person name="Unver T."/>
            <person name="Budak H."/>
            <person name="Gulick P.J."/>
            <person name="Galiba G."/>
            <person name="Kalapos B."/>
            <person name="Nelson D.R."/>
            <person name="Li P."/>
            <person name="You F.M."/>
            <person name="Luo M.C."/>
            <person name="Dvorak J."/>
        </authorList>
    </citation>
    <scope>NUCLEOTIDE SEQUENCE [LARGE SCALE GENOMIC DNA]</scope>
    <source>
        <strain evidence="2">cv. AL8/78</strain>
    </source>
</reference>
<evidence type="ECO:0000256" key="1">
    <source>
        <dbReference type="SAM" id="MobiDB-lite"/>
    </source>
</evidence>
<name>A0A453SY66_AEGTS</name>
<reference evidence="2" key="4">
    <citation type="submission" date="2019-03" db="UniProtKB">
        <authorList>
            <consortium name="EnsemblPlants"/>
        </authorList>
    </citation>
    <scope>IDENTIFICATION</scope>
</reference>
<keyword evidence="3" id="KW-1185">Reference proteome</keyword>
<dbReference type="Gramene" id="AET7Gv21147200.1">
    <property type="protein sequence ID" value="AET7Gv21147200.1"/>
    <property type="gene ID" value="AET7Gv21147200"/>
</dbReference>
<dbReference type="AlphaFoldDB" id="A0A453SY66"/>
<accession>A0A453SY66</accession>
<protein>
    <submittedName>
        <fullName evidence="2">Uncharacterized protein</fullName>
    </submittedName>
</protein>
<feature type="region of interest" description="Disordered" evidence="1">
    <location>
        <begin position="42"/>
        <end position="64"/>
    </location>
</feature>
<evidence type="ECO:0000313" key="2">
    <source>
        <dbReference type="EnsemblPlants" id="AET7Gv21147200.1"/>
    </source>
</evidence>
<reference evidence="3" key="2">
    <citation type="journal article" date="2017" name="Nat. Plants">
        <title>The Aegilops tauschii genome reveals multiple impacts of transposons.</title>
        <authorList>
            <person name="Zhao G."/>
            <person name="Zou C."/>
            <person name="Li K."/>
            <person name="Wang K."/>
            <person name="Li T."/>
            <person name="Gao L."/>
            <person name="Zhang X."/>
            <person name="Wang H."/>
            <person name="Yang Z."/>
            <person name="Liu X."/>
            <person name="Jiang W."/>
            <person name="Mao L."/>
            <person name="Kong X."/>
            <person name="Jiao Y."/>
            <person name="Jia J."/>
        </authorList>
    </citation>
    <scope>NUCLEOTIDE SEQUENCE [LARGE SCALE GENOMIC DNA]</scope>
    <source>
        <strain evidence="3">cv. AL8/78</strain>
    </source>
</reference>
<proteinExistence type="predicted"/>
<dbReference type="Proteomes" id="UP000015105">
    <property type="component" value="Chromosome 7D"/>
</dbReference>
<reference evidence="2" key="3">
    <citation type="journal article" date="2017" name="Nature">
        <title>Genome sequence of the progenitor of the wheat D genome Aegilops tauschii.</title>
        <authorList>
            <person name="Luo M.C."/>
            <person name="Gu Y.Q."/>
            <person name="Puiu D."/>
            <person name="Wang H."/>
            <person name="Twardziok S.O."/>
            <person name="Deal K.R."/>
            <person name="Huo N."/>
            <person name="Zhu T."/>
            <person name="Wang L."/>
            <person name="Wang Y."/>
            <person name="McGuire P.E."/>
            <person name="Liu S."/>
            <person name="Long H."/>
            <person name="Ramasamy R.K."/>
            <person name="Rodriguez J.C."/>
            <person name="Van S.L."/>
            <person name="Yuan L."/>
            <person name="Wang Z."/>
            <person name="Xia Z."/>
            <person name="Xiao L."/>
            <person name="Anderson O.D."/>
            <person name="Ouyang S."/>
            <person name="Liang Y."/>
            <person name="Zimin A.V."/>
            <person name="Pertea G."/>
            <person name="Qi P."/>
            <person name="Bennetzen J.L."/>
            <person name="Dai X."/>
            <person name="Dawson M.W."/>
            <person name="Muller H.G."/>
            <person name="Kugler K."/>
            <person name="Rivarola-Duarte L."/>
            <person name="Spannagl M."/>
            <person name="Mayer K.F.X."/>
            <person name="Lu F.H."/>
            <person name="Bevan M.W."/>
            <person name="Leroy P."/>
            <person name="Li P."/>
            <person name="You F.M."/>
            <person name="Sun Q."/>
            <person name="Liu Z."/>
            <person name="Lyons E."/>
            <person name="Wicker T."/>
            <person name="Salzberg S.L."/>
            <person name="Devos K.M."/>
            <person name="Dvorak J."/>
        </authorList>
    </citation>
    <scope>NUCLEOTIDE SEQUENCE [LARGE SCALE GENOMIC DNA]</scope>
    <source>
        <strain evidence="2">cv. AL8/78</strain>
    </source>
</reference>
<sequence length="235" mass="24577">MESVMERAEAALGGLSLTLPVLQTTHVLRPLVVPDGNFDAEKGDKLHGRFSPRARASSPPLASEGLDNDVVVTPVLQIMPELRELCGGPVLPLCVDQLQIDPPEISSVALPPTSPLESSQIVDAEESSDLDGAISRSPKSIGCQALAIERGVSNVAALPSSTTIEQVMSMSDMAIEPSVLAPTPNPNALFAKKLCDLLASVEVARPGLGRSIACLLTGMPIRAKQKKMGKGKSAS</sequence>
<evidence type="ECO:0000313" key="3">
    <source>
        <dbReference type="Proteomes" id="UP000015105"/>
    </source>
</evidence>
<reference evidence="3" key="1">
    <citation type="journal article" date="2014" name="Science">
        <title>Ancient hybridizations among the ancestral genomes of bread wheat.</title>
        <authorList>
            <consortium name="International Wheat Genome Sequencing Consortium,"/>
            <person name="Marcussen T."/>
            <person name="Sandve S.R."/>
            <person name="Heier L."/>
            <person name="Spannagl M."/>
            <person name="Pfeifer M."/>
            <person name="Jakobsen K.S."/>
            <person name="Wulff B.B."/>
            <person name="Steuernagel B."/>
            <person name="Mayer K.F."/>
            <person name="Olsen O.A."/>
        </authorList>
    </citation>
    <scope>NUCLEOTIDE SEQUENCE [LARGE SCALE GENOMIC DNA]</scope>
    <source>
        <strain evidence="3">cv. AL8/78</strain>
    </source>
</reference>